<keyword evidence="4" id="KW-1185">Reference proteome</keyword>
<dbReference type="eggNOG" id="COG3897">
    <property type="taxonomic scope" value="Bacteria"/>
</dbReference>
<dbReference type="InterPro" id="IPR050078">
    <property type="entry name" value="Ribosomal_L11_MeTrfase_PrmA"/>
</dbReference>
<protein>
    <recommendedName>
        <fullName evidence="5">Methyltransferase</fullName>
    </recommendedName>
</protein>
<dbReference type="OrthoDB" id="9794615at2"/>
<dbReference type="STRING" id="1117647.M5M_08415"/>
<evidence type="ECO:0000256" key="2">
    <source>
        <dbReference type="ARBA" id="ARBA00022679"/>
    </source>
</evidence>
<dbReference type="Proteomes" id="UP000000466">
    <property type="component" value="Chromosome"/>
</dbReference>
<sequence>MGPLGHADQLLALFQASVPGGQLRLQRLPCERLLRLWLADPETFGTRFDDQVVSAIMAAPPYWSFCWASGQVLAGRILANPDWVAGKRVLDLGCGSGVVAIAAALAGARESIACDLDAAALVAAQANAGANGAQIRIAPALEAIHGPVDVLFGADILYDPDNRPLLSRLPTLADEVWVADSRVKDFSEPGYVKVATEQATTFPDMGEWEGFNQVNLYRAARVAR</sequence>
<dbReference type="Pfam" id="PF06325">
    <property type="entry name" value="PrmA"/>
    <property type="match status" value="1"/>
</dbReference>
<keyword evidence="1" id="KW-0489">Methyltransferase</keyword>
<accession>K4KY49</accession>
<dbReference type="SUPFAM" id="SSF53335">
    <property type="entry name" value="S-adenosyl-L-methionine-dependent methyltransferases"/>
    <property type="match status" value="1"/>
</dbReference>
<organism evidence="3 4">
    <name type="scientific">Simiduia agarivorans (strain DSM 21679 / JCM 13881 / BCRC 17597 / SA1)</name>
    <dbReference type="NCBI Taxonomy" id="1117647"/>
    <lineage>
        <taxon>Bacteria</taxon>
        <taxon>Pseudomonadati</taxon>
        <taxon>Pseudomonadota</taxon>
        <taxon>Gammaproteobacteria</taxon>
        <taxon>Cellvibrionales</taxon>
        <taxon>Cellvibrionaceae</taxon>
        <taxon>Simiduia</taxon>
    </lineage>
</organism>
<dbReference type="GO" id="GO:0032259">
    <property type="term" value="P:methylation"/>
    <property type="evidence" value="ECO:0007669"/>
    <property type="project" value="UniProtKB-KW"/>
</dbReference>
<keyword evidence="2" id="KW-0808">Transferase</keyword>
<reference evidence="3 4" key="1">
    <citation type="journal article" date="2013" name="Genome Announc.">
        <title>Complete genome sequence of Simiduia agarivorans SA1(T), a marine bacterium able to degrade a variety of polysaccharides.</title>
        <authorList>
            <person name="Lin S.Y."/>
            <person name="Shieh W.Y."/>
            <person name="Chen J.S."/>
            <person name="Tang S.L."/>
        </authorList>
    </citation>
    <scope>NUCLEOTIDE SEQUENCE [LARGE SCALE GENOMIC DNA]</scope>
    <source>
        <strain evidence="4">DSM 21679 / JCM 13881 / BCRC 17597 / SA1</strain>
    </source>
</reference>
<dbReference type="PANTHER" id="PTHR43648:SF1">
    <property type="entry name" value="ELECTRON TRANSFER FLAVOPROTEIN BETA SUBUNIT LYSINE METHYLTRANSFERASE"/>
    <property type="match status" value="1"/>
</dbReference>
<dbReference type="InterPro" id="IPR029063">
    <property type="entry name" value="SAM-dependent_MTases_sf"/>
</dbReference>
<dbReference type="RefSeq" id="WP_015047037.1">
    <property type="nucleotide sequence ID" value="NC_018868.3"/>
</dbReference>
<name>K4KY49_SIMAS</name>
<dbReference type="AlphaFoldDB" id="K4KY49"/>
<evidence type="ECO:0008006" key="5">
    <source>
        <dbReference type="Google" id="ProtNLM"/>
    </source>
</evidence>
<dbReference type="HOGENOM" id="CLU_074455_0_0_6"/>
<dbReference type="GO" id="GO:0016279">
    <property type="term" value="F:protein-lysine N-methyltransferase activity"/>
    <property type="evidence" value="ECO:0007669"/>
    <property type="project" value="TreeGrafter"/>
</dbReference>
<dbReference type="EMBL" id="CP003746">
    <property type="protein sequence ID" value="AFU98872.1"/>
    <property type="molecule type" value="Genomic_DNA"/>
</dbReference>
<evidence type="ECO:0000313" key="4">
    <source>
        <dbReference type="Proteomes" id="UP000000466"/>
    </source>
</evidence>
<dbReference type="KEGG" id="saga:M5M_08415"/>
<dbReference type="Gene3D" id="3.40.50.150">
    <property type="entry name" value="Vaccinia Virus protein VP39"/>
    <property type="match status" value="1"/>
</dbReference>
<evidence type="ECO:0000256" key="1">
    <source>
        <dbReference type="ARBA" id="ARBA00022603"/>
    </source>
</evidence>
<proteinExistence type="predicted"/>
<gene>
    <name evidence="3" type="ordered locus">M5M_08415</name>
</gene>
<evidence type="ECO:0000313" key="3">
    <source>
        <dbReference type="EMBL" id="AFU98872.1"/>
    </source>
</evidence>
<dbReference type="PANTHER" id="PTHR43648">
    <property type="entry name" value="ELECTRON TRANSFER FLAVOPROTEIN BETA SUBUNIT LYSINE METHYLTRANSFERASE"/>
    <property type="match status" value="1"/>
</dbReference>